<evidence type="ECO:0000256" key="1">
    <source>
        <dbReference type="ARBA" id="ARBA00022527"/>
    </source>
</evidence>
<dbReference type="PROSITE" id="PS00010">
    <property type="entry name" value="ASX_HYDROXYL"/>
    <property type="match status" value="1"/>
</dbReference>
<keyword evidence="1" id="KW-0723">Serine/threonine-protein kinase</keyword>
<evidence type="ECO:0000313" key="9">
    <source>
        <dbReference type="EMBL" id="WVZ51323.1"/>
    </source>
</evidence>
<evidence type="ECO:0000259" key="8">
    <source>
        <dbReference type="PROSITE" id="PS50026"/>
    </source>
</evidence>
<dbReference type="GO" id="GO:0005524">
    <property type="term" value="F:ATP binding"/>
    <property type="evidence" value="ECO:0007669"/>
    <property type="project" value="UniProtKB-KW"/>
</dbReference>
<dbReference type="EMBL" id="CP144745">
    <property type="protein sequence ID" value="WVZ51323.1"/>
    <property type="molecule type" value="Genomic_DNA"/>
</dbReference>
<reference evidence="9 10" key="1">
    <citation type="submission" date="2024-02" db="EMBL/GenBank/DDBJ databases">
        <title>High-quality chromosome-scale genome assembly of Pensacola bahiagrass (Paspalum notatum Flugge var. saurae).</title>
        <authorList>
            <person name="Vega J.M."/>
            <person name="Podio M."/>
            <person name="Orjuela J."/>
            <person name="Siena L.A."/>
            <person name="Pessino S.C."/>
            <person name="Combes M.C."/>
            <person name="Mariac C."/>
            <person name="Albertini E."/>
            <person name="Pupilli F."/>
            <person name="Ortiz J.P.A."/>
            <person name="Leblanc O."/>
        </authorList>
    </citation>
    <scope>NUCLEOTIDE SEQUENCE [LARGE SCALE GENOMIC DNA]</scope>
    <source>
        <strain evidence="9">R1</strain>
        <tissue evidence="9">Leaf</tissue>
    </source>
</reference>
<proteinExistence type="predicted"/>
<evidence type="ECO:0000313" key="10">
    <source>
        <dbReference type="Proteomes" id="UP001341281"/>
    </source>
</evidence>
<keyword evidence="4" id="KW-0067">ATP-binding</keyword>
<organism evidence="9 10">
    <name type="scientific">Paspalum notatum var. saurae</name>
    <dbReference type="NCBI Taxonomy" id="547442"/>
    <lineage>
        <taxon>Eukaryota</taxon>
        <taxon>Viridiplantae</taxon>
        <taxon>Streptophyta</taxon>
        <taxon>Embryophyta</taxon>
        <taxon>Tracheophyta</taxon>
        <taxon>Spermatophyta</taxon>
        <taxon>Magnoliopsida</taxon>
        <taxon>Liliopsida</taxon>
        <taxon>Poales</taxon>
        <taxon>Poaceae</taxon>
        <taxon>PACMAD clade</taxon>
        <taxon>Panicoideae</taxon>
        <taxon>Andropogonodae</taxon>
        <taxon>Paspaleae</taxon>
        <taxon>Paspalinae</taxon>
        <taxon>Paspalum</taxon>
    </lineage>
</organism>
<dbReference type="Proteomes" id="UP001341281">
    <property type="component" value="Chromosome 01"/>
</dbReference>
<protein>
    <recommendedName>
        <fullName evidence="11">Protein kinase domain-containing protein</fullName>
    </recommendedName>
</protein>
<evidence type="ECO:0000256" key="6">
    <source>
        <dbReference type="PROSITE-ProRule" id="PRU00076"/>
    </source>
</evidence>
<dbReference type="FunFam" id="2.10.25.10:FF:000355">
    <property type="entry name" value="Wall-associated receptor kinase 3"/>
    <property type="match status" value="1"/>
</dbReference>
<dbReference type="GO" id="GO:0007166">
    <property type="term" value="P:cell surface receptor signaling pathway"/>
    <property type="evidence" value="ECO:0007669"/>
    <property type="project" value="InterPro"/>
</dbReference>
<dbReference type="PANTHER" id="PTHR27005:SF283">
    <property type="entry name" value="OS02G0633066 PROTEIN"/>
    <property type="match status" value="1"/>
</dbReference>
<dbReference type="Gene3D" id="1.10.510.10">
    <property type="entry name" value="Transferase(Phosphotransferase) domain 1"/>
    <property type="match status" value="1"/>
</dbReference>
<dbReference type="InterPro" id="IPR000719">
    <property type="entry name" value="Prot_kinase_dom"/>
</dbReference>
<dbReference type="InterPro" id="IPR018097">
    <property type="entry name" value="EGF_Ca-bd_CS"/>
</dbReference>
<evidence type="ECO:0000256" key="2">
    <source>
        <dbReference type="ARBA" id="ARBA00022679"/>
    </source>
</evidence>
<dbReference type="InterPro" id="IPR000742">
    <property type="entry name" value="EGF"/>
</dbReference>
<dbReference type="CDD" id="cd00054">
    <property type="entry name" value="EGF_CA"/>
    <property type="match status" value="1"/>
</dbReference>
<keyword evidence="1" id="KW-0418">Kinase</keyword>
<dbReference type="PANTHER" id="PTHR27005">
    <property type="entry name" value="WALL-ASSOCIATED RECEPTOR KINASE-LIKE 21"/>
    <property type="match status" value="1"/>
</dbReference>
<dbReference type="SMART" id="SM00179">
    <property type="entry name" value="EGF_CA"/>
    <property type="match status" value="1"/>
</dbReference>
<keyword evidence="5" id="KW-1015">Disulfide bond</keyword>
<dbReference type="GO" id="GO:0005886">
    <property type="term" value="C:plasma membrane"/>
    <property type="evidence" value="ECO:0007669"/>
    <property type="project" value="TreeGrafter"/>
</dbReference>
<dbReference type="GO" id="GO:0004674">
    <property type="term" value="F:protein serine/threonine kinase activity"/>
    <property type="evidence" value="ECO:0007669"/>
    <property type="project" value="UniProtKB-KW"/>
</dbReference>
<evidence type="ECO:0000256" key="5">
    <source>
        <dbReference type="ARBA" id="ARBA00023157"/>
    </source>
</evidence>
<keyword evidence="6" id="KW-0245">EGF-like domain</keyword>
<dbReference type="Pfam" id="PF00069">
    <property type="entry name" value="Pkinase"/>
    <property type="match status" value="1"/>
</dbReference>
<keyword evidence="3" id="KW-0547">Nucleotide-binding</keyword>
<dbReference type="GO" id="GO:0005509">
    <property type="term" value="F:calcium ion binding"/>
    <property type="evidence" value="ECO:0007669"/>
    <property type="project" value="InterPro"/>
</dbReference>
<feature type="domain" description="EGF-like" evidence="8">
    <location>
        <begin position="107"/>
        <end position="144"/>
    </location>
</feature>
<dbReference type="InterPro" id="IPR011009">
    <property type="entry name" value="Kinase-like_dom_sf"/>
</dbReference>
<name>A0AAQ3SDI4_PASNO</name>
<dbReference type="PROSITE" id="PS50011">
    <property type="entry name" value="PROTEIN_KINASE_DOM"/>
    <property type="match status" value="1"/>
</dbReference>
<dbReference type="InterPro" id="IPR000152">
    <property type="entry name" value="EGF-type_Asp/Asn_hydroxyl_site"/>
</dbReference>
<evidence type="ECO:0008006" key="11">
    <source>
        <dbReference type="Google" id="ProtNLM"/>
    </source>
</evidence>
<dbReference type="PROSITE" id="PS50026">
    <property type="entry name" value="EGF_3"/>
    <property type="match status" value="1"/>
</dbReference>
<dbReference type="PROSITE" id="PS01187">
    <property type="entry name" value="EGF_CA"/>
    <property type="match status" value="1"/>
</dbReference>
<dbReference type="SUPFAM" id="SSF57196">
    <property type="entry name" value="EGF/Laminin"/>
    <property type="match status" value="1"/>
</dbReference>
<gene>
    <name evidence="9" type="ORF">U9M48_002477</name>
</gene>
<accession>A0AAQ3SDI4</accession>
<dbReference type="Gene3D" id="2.10.25.10">
    <property type="entry name" value="Laminin"/>
    <property type="match status" value="1"/>
</dbReference>
<feature type="domain" description="Protein kinase" evidence="7">
    <location>
        <begin position="196"/>
        <end position="433"/>
    </location>
</feature>
<sequence length="433" mass="47824">MVLDFVINPTQPRHLGTADKNVTSCSSTQDESACKSSHSKCWNIKTPLRNGYVCRCLSGYGGNPYLDDGCQGLTICTVAVYINITHYRINMLDGLLLIIYFSSSLFDINECEHVGSYPCYGECINLPGTYRCRCPHGSHGNYSMMGGCVKSSAGLAIGLGVGSAATLLQHLICQRADIGERIIITLQELEKATNNFDKSRELGGGGHGTVYKGILSNPDVVGIKKAKIVIQKEINEFINEVNYRNIVKLLGCCLETEVPLLIYEFISNGTLYKHLHIETPRSISWKDRLRIAVETVRALAYLHTFVATLVVHRDINSPNILLDDNLNEGTHTTVQGTLRYLDPMYHSTGHLTKKSDVYSYGVLLIELLTRKKPTSYISPHGFGLVNHFTSLLPRGNLDEILDPQVAKEGDGEVVDVSLLPTMSVKSIDENDQP</sequence>
<keyword evidence="10" id="KW-1185">Reference proteome</keyword>
<comment type="caution">
    <text evidence="6">Lacks conserved residue(s) required for the propagation of feature annotation.</text>
</comment>
<dbReference type="SUPFAM" id="SSF56112">
    <property type="entry name" value="Protein kinase-like (PK-like)"/>
    <property type="match status" value="1"/>
</dbReference>
<evidence type="ECO:0000256" key="4">
    <source>
        <dbReference type="ARBA" id="ARBA00022840"/>
    </source>
</evidence>
<evidence type="ECO:0000259" key="7">
    <source>
        <dbReference type="PROSITE" id="PS50011"/>
    </source>
</evidence>
<evidence type="ECO:0000256" key="3">
    <source>
        <dbReference type="ARBA" id="ARBA00022741"/>
    </source>
</evidence>
<dbReference type="InterPro" id="IPR001881">
    <property type="entry name" value="EGF-like_Ca-bd_dom"/>
</dbReference>
<dbReference type="SMART" id="SM00181">
    <property type="entry name" value="EGF"/>
    <property type="match status" value="2"/>
</dbReference>
<keyword evidence="2" id="KW-0808">Transferase</keyword>
<dbReference type="AlphaFoldDB" id="A0AAQ3SDI4"/>
<dbReference type="InterPro" id="IPR045274">
    <property type="entry name" value="WAK-like"/>
</dbReference>
<dbReference type="Gene3D" id="3.30.200.20">
    <property type="entry name" value="Phosphorylase Kinase, domain 1"/>
    <property type="match status" value="1"/>
</dbReference>